<keyword evidence="8" id="KW-1185">Reference proteome</keyword>
<dbReference type="InterPro" id="IPR029021">
    <property type="entry name" value="Prot-tyrosine_phosphatase-like"/>
</dbReference>
<dbReference type="OMA" id="HEVPCHV"/>
<accession>A0A6I8MZ11</accession>
<organism evidence="7 8">
    <name type="scientific">Ornithorhynchus anatinus</name>
    <name type="common">Duckbill platypus</name>
    <dbReference type="NCBI Taxonomy" id="9258"/>
    <lineage>
        <taxon>Eukaryota</taxon>
        <taxon>Metazoa</taxon>
        <taxon>Chordata</taxon>
        <taxon>Craniata</taxon>
        <taxon>Vertebrata</taxon>
        <taxon>Euteleostomi</taxon>
        <taxon>Mammalia</taxon>
        <taxon>Monotremata</taxon>
        <taxon>Ornithorhynchidae</taxon>
        <taxon>Ornithorhynchus</taxon>
    </lineage>
</organism>
<sequence>MNTPPSTLPVLLRHPSVFGLSRITSSLYLSNGVAANNKALLSSNQITTVINVSVERGGAAGPHAPALRGGGQQERGPVHRLPDEVPRHVPAGRPRLDQVLPAHRPAQQRLLGAAHPLR</sequence>
<dbReference type="GO" id="GO:0005737">
    <property type="term" value="C:cytoplasm"/>
    <property type="evidence" value="ECO:0007669"/>
    <property type="project" value="UniProtKB-SubCell"/>
</dbReference>
<dbReference type="GO" id="GO:0017017">
    <property type="term" value="F:MAP kinase tyrosine/serine/threonine phosphatase activity"/>
    <property type="evidence" value="ECO:0007669"/>
    <property type="project" value="InterPro"/>
</dbReference>
<reference evidence="7" key="3">
    <citation type="submission" date="2025-09" db="UniProtKB">
        <authorList>
            <consortium name="Ensembl"/>
        </authorList>
    </citation>
    <scope>IDENTIFICATION</scope>
    <source>
        <strain evidence="7">Glennie</strain>
    </source>
</reference>
<protein>
    <submittedName>
        <fullName evidence="7">Uncharacterized protein</fullName>
    </submittedName>
</protein>
<comment type="similarity">
    <text evidence="2">Belongs to the protein-tyrosine phosphatase family. Non-receptor class dual specificity subfamily.</text>
</comment>
<evidence type="ECO:0000256" key="2">
    <source>
        <dbReference type="ARBA" id="ARBA00008601"/>
    </source>
</evidence>
<dbReference type="PRINTS" id="PR01910">
    <property type="entry name" value="ADSPHPHTASEB"/>
</dbReference>
<proteinExistence type="inferred from homology"/>
<evidence type="ECO:0000256" key="5">
    <source>
        <dbReference type="ARBA" id="ARBA00048336"/>
    </source>
</evidence>
<evidence type="ECO:0000256" key="4">
    <source>
        <dbReference type="ARBA" id="ARBA00047761"/>
    </source>
</evidence>
<dbReference type="Bgee" id="ENSOANG00000040034">
    <property type="expression patterns" value="Expressed in testis and 7 other cell types or tissues"/>
</dbReference>
<reference evidence="7 8" key="1">
    <citation type="journal article" date="2008" name="Nature">
        <title>Genome analysis of the platypus reveals unique signatures of evolution.</title>
        <authorList>
            <person name="Warren W.C."/>
            <person name="Hillier L.W."/>
            <person name="Marshall Graves J.A."/>
            <person name="Birney E."/>
            <person name="Ponting C.P."/>
            <person name="Grutzner F."/>
            <person name="Belov K."/>
            <person name="Miller W."/>
            <person name="Clarke L."/>
            <person name="Chinwalla A.T."/>
            <person name="Yang S.P."/>
            <person name="Heger A."/>
            <person name="Locke D.P."/>
            <person name="Miethke P."/>
            <person name="Waters P.D."/>
            <person name="Veyrunes F."/>
            <person name="Fulton L."/>
            <person name="Fulton B."/>
            <person name="Graves T."/>
            <person name="Wallis J."/>
            <person name="Puente X.S."/>
            <person name="Lopez-Otin C."/>
            <person name="Ordonez G.R."/>
            <person name="Eichler E.E."/>
            <person name="Chen L."/>
            <person name="Cheng Z."/>
            <person name="Deakin J.E."/>
            <person name="Alsop A."/>
            <person name="Thompson K."/>
            <person name="Kirby P."/>
            <person name="Papenfuss A.T."/>
            <person name="Wakefield M.J."/>
            <person name="Olender T."/>
            <person name="Lancet D."/>
            <person name="Huttley G.A."/>
            <person name="Smit A.F."/>
            <person name="Pask A."/>
            <person name="Temple-Smith P."/>
            <person name="Batzer M.A."/>
            <person name="Walker J.A."/>
            <person name="Konkel M.K."/>
            <person name="Harris R.S."/>
            <person name="Whittington C.M."/>
            <person name="Wong E.S."/>
            <person name="Gemmell N.J."/>
            <person name="Buschiazzo E."/>
            <person name="Vargas Jentzsch I.M."/>
            <person name="Merkel A."/>
            <person name="Schmitz J."/>
            <person name="Zemann A."/>
            <person name="Churakov G."/>
            <person name="Kriegs J.O."/>
            <person name="Brosius J."/>
            <person name="Murchison E.P."/>
            <person name="Sachidanandam R."/>
            <person name="Smith C."/>
            <person name="Hannon G.J."/>
            <person name="Tsend-Ayush E."/>
            <person name="McMillan D."/>
            <person name="Attenborough R."/>
            <person name="Rens W."/>
            <person name="Ferguson-Smith M."/>
            <person name="Lefevre C.M."/>
            <person name="Sharp J.A."/>
            <person name="Nicholas K.R."/>
            <person name="Ray D.A."/>
            <person name="Kube M."/>
            <person name="Reinhardt R."/>
            <person name="Pringle T.H."/>
            <person name="Taylor J."/>
            <person name="Jones R.C."/>
            <person name="Nixon B."/>
            <person name="Dacheux J.L."/>
            <person name="Niwa H."/>
            <person name="Sekita Y."/>
            <person name="Huang X."/>
            <person name="Stark A."/>
            <person name="Kheradpour P."/>
            <person name="Kellis M."/>
            <person name="Flicek P."/>
            <person name="Chen Y."/>
            <person name="Webber C."/>
            <person name="Hardison R."/>
            <person name="Nelson J."/>
            <person name="Hallsworth-Pepin K."/>
            <person name="Delehaunty K."/>
            <person name="Markovic C."/>
            <person name="Minx P."/>
            <person name="Feng Y."/>
            <person name="Kremitzki C."/>
            <person name="Mitreva M."/>
            <person name="Glasscock J."/>
            <person name="Wylie T."/>
            <person name="Wohldmann P."/>
            <person name="Thiru P."/>
            <person name="Nhan M.N."/>
            <person name="Pohl C.S."/>
            <person name="Smith S.M."/>
            <person name="Hou S."/>
            <person name="Nefedov M."/>
            <person name="de Jong P.J."/>
            <person name="Renfree M.B."/>
            <person name="Mardis E.R."/>
            <person name="Wilson R.K."/>
        </authorList>
    </citation>
    <scope>NUCLEOTIDE SEQUENCE [LARGE SCALE GENOMIC DNA]</scope>
    <source>
        <strain evidence="7 8">Glennie</strain>
    </source>
</reference>
<dbReference type="InterPro" id="IPR020420">
    <property type="entry name" value="Atypical_DUSP_subfamB"/>
</dbReference>
<dbReference type="GO" id="GO:0004722">
    <property type="term" value="F:protein serine/threonine phosphatase activity"/>
    <property type="evidence" value="ECO:0007669"/>
    <property type="project" value="UniProtKB-EC"/>
</dbReference>
<dbReference type="PANTHER" id="PTHR46495:SF1">
    <property type="entry name" value="DUAL SPECIFICITY PHOSPHATASE 21"/>
    <property type="match status" value="1"/>
</dbReference>
<feature type="region of interest" description="Disordered" evidence="6">
    <location>
        <begin position="60"/>
        <end position="118"/>
    </location>
</feature>
<dbReference type="GeneTree" id="ENSGT00990000210251"/>
<evidence type="ECO:0000256" key="6">
    <source>
        <dbReference type="SAM" id="MobiDB-lite"/>
    </source>
</evidence>
<reference evidence="7" key="2">
    <citation type="submission" date="2025-08" db="UniProtKB">
        <authorList>
            <consortium name="Ensembl"/>
        </authorList>
    </citation>
    <scope>IDENTIFICATION</scope>
    <source>
        <strain evidence="7">Glennie</strain>
    </source>
</reference>
<dbReference type="InParanoid" id="A0A6I8MZ11"/>
<dbReference type="Proteomes" id="UP000002279">
    <property type="component" value="Chromosome 2"/>
</dbReference>
<evidence type="ECO:0000256" key="3">
    <source>
        <dbReference type="ARBA" id="ARBA00022490"/>
    </source>
</evidence>
<keyword evidence="3" id="KW-0963">Cytoplasm</keyword>
<name>A0A6I8MZ11_ORNAN</name>
<dbReference type="Ensembl" id="ENSOANT00000048526.1">
    <property type="protein sequence ID" value="ENSOANP00000033931.1"/>
    <property type="gene ID" value="ENSOANG00000040034.1"/>
</dbReference>
<evidence type="ECO:0000313" key="8">
    <source>
        <dbReference type="Proteomes" id="UP000002279"/>
    </source>
</evidence>
<gene>
    <name evidence="7" type="primary">DUSP18</name>
</gene>
<comment type="catalytic activity">
    <reaction evidence="5">
        <text>O-phospho-L-threonyl-[protein] + H2O = L-threonyl-[protein] + phosphate</text>
        <dbReference type="Rhea" id="RHEA:47004"/>
        <dbReference type="Rhea" id="RHEA-COMP:11060"/>
        <dbReference type="Rhea" id="RHEA-COMP:11605"/>
        <dbReference type="ChEBI" id="CHEBI:15377"/>
        <dbReference type="ChEBI" id="CHEBI:30013"/>
        <dbReference type="ChEBI" id="CHEBI:43474"/>
        <dbReference type="ChEBI" id="CHEBI:61977"/>
        <dbReference type="EC" id="3.1.3.16"/>
    </reaction>
</comment>
<evidence type="ECO:0000256" key="1">
    <source>
        <dbReference type="ARBA" id="ARBA00004496"/>
    </source>
</evidence>
<dbReference type="AlphaFoldDB" id="A0A6I8MZ11"/>
<comment type="subcellular location">
    <subcellularLocation>
        <location evidence="1">Cytoplasm</location>
    </subcellularLocation>
</comment>
<feature type="compositionally biased region" description="Basic and acidic residues" evidence="6">
    <location>
        <begin position="76"/>
        <end position="87"/>
    </location>
</feature>
<dbReference type="Gene3D" id="3.90.190.10">
    <property type="entry name" value="Protein tyrosine phosphatase superfamily"/>
    <property type="match status" value="1"/>
</dbReference>
<evidence type="ECO:0000313" key="7">
    <source>
        <dbReference type="Ensembl" id="ENSOANP00000033931.1"/>
    </source>
</evidence>
<comment type="catalytic activity">
    <reaction evidence="4">
        <text>O-phospho-L-seryl-[protein] + H2O = L-seryl-[protein] + phosphate</text>
        <dbReference type="Rhea" id="RHEA:20629"/>
        <dbReference type="Rhea" id="RHEA-COMP:9863"/>
        <dbReference type="Rhea" id="RHEA-COMP:11604"/>
        <dbReference type="ChEBI" id="CHEBI:15377"/>
        <dbReference type="ChEBI" id="CHEBI:29999"/>
        <dbReference type="ChEBI" id="CHEBI:43474"/>
        <dbReference type="ChEBI" id="CHEBI:83421"/>
        <dbReference type="EC" id="3.1.3.16"/>
    </reaction>
</comment>
<dbReference type="PANTHER" id="PTHR46495">
    <property type="entry name" value="DUAL SPECIFICITY PROTEIN PHOSPHATASE 21"/>
    <property type="match status" value="1"/>
</dbReference>